<dbReference type="PROSITE" id="PS00731">
    <property type="entry name" value="AP_NUCLEASE_F2_3"/>
    <property type="match status" value="1"/>
</dbReference>
<evidence type="ECO:0000256" key="6">
    <source>
        <dbReference type="ARBA" id="ARBA00022801"/>
    </source>
</evidence>
<dbReference type="Proteomes" id="UP000266482">
    <property type="component" value="Unassembled WGS sequence"/>
</dbReference>
<dbReference type="InterPro" id="IPR001719">
    <property type="entry name" value="AP_endonuc_2"/>
</dbReference>
<accession>A0A3A1UNN4</accession>
<feature type="domain" description="Xylose isomerase-like TIM barrel" evidence="9">
    <location>
        <begin position="25"/>
        <end position="279"/>
    </location>
</feature>
<dbReference type="NCBIfam" id="TIGR00587">
    <property type="entry name" value="nfo"/>
    <property type="match status" value="1"/>
</dbReference>
<keyword evidence="6 10" id="KW-0378">Hydrolase</keyword>
<dbReference type="PROSITE" id="PS51432">
    <property type="entry name" value="AP_NUCLEASE_F2_4"/>
    <property type="match status" value="1"/>
</dbReference>
<keyword evidence="4" id="KW-0479">Metal-binding</keyword>
<dbReference type="GO" id="GO:0008081">
    <property type="term" value="F:phosphoric diester hydrolase activity"/>
    <property type="evidence" value="ECO:0007669"/>
    <property type="project" value="TreeGrafter"/>
</dbReference>
<dbReference type="OrthoDB" id="9805666at2"/>
<dbReference type="GO" id="GO:0003677">
    <property type="term" value="F:DNA binding"/>
    <property type="evidence" value="ECO:0007669"/>
    <property type="project" value="InterPro"/>
</dbReference>
<dbReference type="PANTHER" id="PTHR21445:SF0">
    <property type="entry name" value="APURINIC-APYRIMIDINIC ENDONUCLEASE"/>
    <property type="match status" value="1"/>
</dbReference>
<gene>
    <name evidence="10" type="ORF">D3P08_21695</name>
</gene>
<dbReference type="GO" id="GO:0003906">
    <property type="term" value="F:DNA-(apurinic or apyrimidinic site) endonuclease activity"/>
    <property type="evidence" value="ECO:0007669"/>
    <property type="project" value="TreeGrafter"/>
</dbReference>
<evidence type="ECO:0000256" key="1">
    <source>
        <dbReference type="ARBA" id="ARBA00001947"/>
    </source>
</evidence>
<dbReference type="AlphaFoldDB" id="A0A3A1UNN4"/>
<dbReference type="EC" id="3.1.21.2" evidence="10"/>
<evidence type="ECO:0000259" key="9">
    <source>
        <dbReference type="Pfam" id="PF01261"/>
    </source>
</evidence>
<sequence>MAATRLKHVGCHISIKRGYSGAAQTAAAIGATAFQYFPKNPRGLAVKAFSASDAAECAAICREHGIRSIAHTTYATNLAAEGALREPTIQSLRNDLEIAEACGSDGVVVHFGKWKSGTDPLEGYKIIIAALNETLQDWQGRAKLLIENQAGEGAKIGATLEELVTIRQLSAYPEKIGFCLDTCHFFASGTWTGANWKELYEAGAKLGYWQHLMALHLNDSVYPSGSRRDRHANIGEGAIGKASLAEALSAPEIAHIPVVLETPVPAQSSHQAEIDFVRTLA</sequence>
<dbReference type="PROSITE" id="PS00730">
    <property type="entry name" value="AP_NUCLEASE_F2_2"/>
    <property type="match status" value="1"/>
</dbReference>
<dbReference type="GO" id="GO:0006284">
    <property type="term" value="P:base-excision repair"/>
    <property type="evidence" value="ECO:0007669"/>
    <property type="project" value="TreeGrafter"/>
</dbReference>
<keyword evidence="7" id="KW-0862">Zinc</keyword>
<comment type="similarity">
    <text evidence="2">Belongs to the AP endonuclease 2 family.</text>
</comment>
<organism evidence="10 11">
    <name type="scientific">Paenibacillus nanensis</name>
    <dbReference type="NCBI Taxonomy" id="393251"/>
    <lineage>
        <taxon>Bacteria</taxon>
        <taxon>Bacillati</taxon>
        <taxon>Bacillota</taxon>
        <taxon>Bacilli</taxon>
        <taxon>Bacillales</taxon>
        <taxon>Paenibacillaceae</taxon>
        <taxon>Paenibacillus</taxon>
    </lineage>
</organism>
<dbReference type="InterPro" id="IPR013022">
    <property type="entry name" value="Xyl_isomerase-like_TIM-brl"/>
</dbReference>
<dbReference type="Pfam" id="PF01261">
    <property type="entry name" value="AP_endonuc_2"/>
    <property type="match status" value="1"/>
</dbReference>
<keyword evidence="5" id="KW-0227">DNA damage</keyword>
<evidence type="ECO:0000256" key="5">
    <source>
        <dbReference type="ARBA" id="ARBA00022763"/>
    </source>
</evidence>
<dbReference type="GO" id="GO:0008833">
    <property type="term" value="F:deoxyribonuclease IV (phage-T4-induced) activity"/>
    <property type="evidence" value="ECO:0007669"/>
    <property type="project" value="UniProtKB-EC"/>
</dbReference>
<dbReference type="SUPFAM" id="SSF51658">
    <property type="entry name" value="Xylose isomerase-like"/>
    <property type="match status" value="1"/>
</dbReference>
<evidence type="ECO:0000313" key="11">
    <source>
        <dbReference type="Proteomes" id="UP000266482"/>
    </source>
</evidence>
<keyword evidence="8" id="KW-0234">DNA repair</keyword>
<comment type="cofactor">
    <cofactor evidence="1">
        <name>Zn(2+)</name>
        <dbReference type="ChEBI" id="CHEBI:29105"/>
    </cofactor>
</comment>
<keyword evidence="11" id="KW-1185">Reference proteome</keyword>
<protein>
    <submittedName>
        <fullName evidence="10">Deoxyribonuclease IV</fullName>
        <ecNumber evidence="10">3.1.21.2</ecNumber>
    </submittedName>
</protein>
<evidence type="ECO:0000256" key="2">
    <source>
        <dbReference type="ARBA" id="ARBA00005340"/>
    </source>
</evidence>
<proteinExistence type="inferred from homology"/>
<evidence type="ECO:0000256" key="7">
    <source>
        <dbReference type="ARBA" id="ARBA00022833"/>
    </source>
</evidence>
<dbReference type="EMBL" id="QXQA01000016">
    <property type="protein sequence ID" value="RIX50177.1"/>
    <property type="molecule type" value="Genomic_DNA"/>
</dbReference>
<evidence type="ECO:0000256" key="4">
    <source>
        <dbReference type="ARBA" id="ARBA00022723"/>
    </source>
</evidence>
<evidence type="ECO:0000256" key="8">
    <source>
        <dbReference type="ARBA" id="ARBA00023204"/>
    </source>
</evidence>
<dbReference type="Gene3D" id="3.20.20.150">
    <property type="entry name" value="Divalent-metal-dependent TIM barrel enzymes"/>
    <property type="match status" value="1"/>
</dbReference>
<dbReference type="PANTHER" id="PTHR21445">
    <property type="entry name" value="ENDONUCLEASE IV ENDODEOXYRIBONUCLEASE IV"/>
    <property type="match status" value="1"/>
</dbReference>
<reference evidence="10 11" key="1">
    <citation type="submission" date="2018-09" db="EMBL/GenBank/DDBJ databases">
        <title>Paenibacillus aracenensis nov. sp. isolated from a cave in southern Spain.</title>
        <authorList>
            <person name="Jurado V."/>
            <person name="Gutierrez-Patricio S."/>
            <person name="Gonzalez-Pimentel J.L."/>
            <person name="Miller A.Z."/>
            <person name="Laiz L."/>
            <person name="Saiz-Jimenez C."/>
        </authorList>
    </citation>
    <scope>NUCLEOTIDE SEQUENCE [LARGE SCALE GENOMIC DNA]</scope>
    <source>
        <strain evidence="10 11">DSM 22867</strain>
    </source>
</reference>
<evidence type="ECO:0000313" key="10">
    <source>
        <dbReference type="EMBL" id="RIX50177.1"/>
    </source>
</evidence>
<dbReference type="GO" id="GO:0008270">
    <property type="term" value="F:zinc ion binding"/>
    <property type="evidence" value="ECO:0007669"/>
    <property type="project" value="InterPro"/>
</dbReference>
<keyword evidence="3" id="KW-0540">Nuclease</keyword>
<comment type="caution">
    <text evidence="10">The sequence shown here is derived from an EMBL/GenBank/DDBJ whole genome shotgun (WGS) entry which is preliminary data.</text>
</comment>
<dbReference type="SMART" id="SM00518">
    <property type="entry name" value="AP2Ec"/>
    <property type="match status" value="1"/>
</dbReference>
<dbReference type="InterPro" id="IPR018246">
    <property type="entry name" value="AP_endonuc_F2_Zn_BS"/>
</dbReference>
<dbReference type="InterPro" id="IPR036237">
    <property type="entry name" value="Xyl_isomerase-like_sf"/>
</dbReference>
<evidence type="ECO:0000256" key="3">
    <source>
        <dbReference type="ARBA" id="ARBA00022722"/>
    </source>
</evidence>
<name>A0A3A1UNN4_9BACL</name>